<dbReference type="Pfam" id="PF06980">
    <property type="entry name" value="DUF1302"/>
    <property type="match status" value="1"/>
</dbReference>
<feature type="non-terminal residue" evidence="1">
    <location>
        <position position="1"/>
    </location>
</feature>
<dbReference type="InterPro" id="IPR010727">
    <property type="entry name" value="DUF1302"/>
</dbReference>
<reference evidence="1 2" key="1">
    <citation type="submission" date="2024-02" db="EMBL/GenBank/DDBJ databases">
        <title>Bacteria isolated from the canopy kelp, Nereocystis luetkeana.</title>
        <authorList>
            <person name="Pfister C.A."/>
            <person name="Younker I.T."/>
            <person name="Light S.H."/>
        </authorList>
    </citation>
    <scope>NUCLEOTIDE SEQUENCE [LARGE SCALE GENOMIC DNA]</scope>
    <source>
        <strain evidence="1 2">TI.1.03</strain>
    </source>
</reference>
<dbReference type="EMBL" id="JBAKAW010000148">
    <property type="protein sequence ID" value="MEL0657373.1"/>
    <property type="molecule type" value="Genomic_DNA"/>
</dbReference>
<name>A0ABU9H6F1_9GAMM</name>
<organism evidence="1 2">
    <name type="scientific">Pseudoalteromonas issachenkonii</name>
    <dbReference type="NCBI Taxonomy" id="152297"/>
    <lineage>
        <taxon>Bacteria</taxon>
        <taxon>Pseudomonadati</taxon>
        <taxon>Pseudomonadota</taxon>
        <taxon>Gammaproteobacteria</taxon>
        <taxon>Alteromonadales</taxon>
        <taxon>Pseudoalteromonadaceae</taxon>
        <taxon>Pseudoalteromonas</taxon>
    </lineage>
</organism>
<accession>A0ABU9H6F1</accession>
<dbReference type="Proteomes" id="UP001371391">
    <property type="component" value="Unassembled WGS sequence"/>
</dbReference>
<gene>
    <name evidence="1" type="ORF">V6257_20465</name>
</gene>
<evidence type="ECO:0000313" key="1">
    <source>
        <dbReference type="EMBL" id="MEL0657373.1"/>
    </source>
</evidence>
<proteinExistence type="predicted"/>
<dbReference type="RefSeq" id="WP_341604134.1">
    <property type="nucleotide sequence ID" value="NZ_JBAKAW010000148.1"/>
</dbReference>
<feature type="non-terminal residue" evidence="1">
    <location>
        <position position="76"/>
    </location>
</feature>
<keyword evidence="2" id="KW-1185">Reference proteome</keyword>
<evidence type="ECO:0000313" key="2">
    <source>
        <dbReference type="Proteomes" id="UP001371391"/>
    </source>
</evidence>
<sequence length="76" mass="8412">ITFDTTFSYGQTVRVEDRDFTLIGKSKNPAFDWTGYNPALNNTIYSSQDVWAQPGSYSINGDAGNLNFDSGDSFSK</sequence>
<protein>
    <submittedName>
        <fullName evidence="1">DUF1302 family protein</fullName>
    </submittedName>
</protein>
<comment type="caution">
    <text evidence="1">The sequence shown here is derived from an EMBL/GenBank/DDBJ whole genome shotgun (WGS) entry which is preliminary data.</text>
</comment>